<keyword evidence="2" id="KW-1185">Reference proteome</keyword>
<gene>
    <name evidence="1" type="ORF">BSTOLATCC_MIC53279</name>
</gene>
<dbReference type="AlphaFoldDB" id="A0AAU9JVC6"/>
<evidence type="ECO:0000313" key="2">
    <source>
        <dbReference type="Proteomes" id="UP001162131"/>
    </source>
</evidence>
<dbReference type="EMBL" id="CAJZBQ010000053">
    <property type="protein sequence ID" value="CAG9331203.1"/>
    <property type="molecule type" value="Genomic_DNA"/>
</dbReference>
<organism evidence="1 2">
    <name type="scientific">Blepharisma stoltei</name>
    <dbReference type="NCBI Taxonomy" id="1481888"/>
    <lineage>
        <taxon>Eukaryota</taxon>
        <taxon>Sar</taxon>
        <taxon>Alveolata</taxon>
        <taxon>Ciliophora</taxon>
        <taxon>Postciliodesmatophora</taxon>
        <taxon>Heterotrichea</taxon>
        <taxon>Heterotrichida</taxon>
        <taxon>Blepharismidae</taxon>
        <taxon>Blepharisma</taxon>
    </lineage>
</organism>
<name>A0AAU9JVC6_9CILI</name>
<dbReference type="Proteomes" id="UP001162131">
    <property type="component" value="Unassembled WGS sequence"/>
</dbReference>
<reference evidence="1" key="1">
    <citation type="submission" date="2021-09" db="EMBL/GenBank/DDBJ databases">
        <authorList>
            <consortium name="AG Swart"/>
            <person name="Singh M."/>
            <person name="Singh A."/>
            <person name="Seah K."/>
            <person name="Emmerich C."/>
        </authorList>
    </citation>
    <scope>NUCLEOTIDE SEQUENCE</scope>
    <source>
        <strain evidence="1">ATCC30299</strain>
    </source>
</reference>
<comment type="caution">
    <text evidence="1">The sequence shown here is derived from an EMBL/GenBank/DDBJ whole genome shotgun (WGS) entry which is preliminary data.</text>
</comment>
<evidence type="ECO:0000313" key="1">
    <source>
        <dbReference type="EMBL" id="CAG9331203.1"/>
    </source>
</evidence>
<accession>A0AAU9JVC6</accession>
<protein>
    <submittedName>
        <fullName evidence="1">Uncharacterized protein</fullName>
    </submittedName>
</protein>
<sequence>MNKQKYYNDELSSTPKTFYRSITTVRNFTPIRLSSLKAERAFYHIRKEKSKKQKIDSPTKSISPWHLYEINSNSHSPKIYHRHTVSDIPIKEEINDTCKDINELTCVCNVPNFSAKRNNIFKSADFDNDEIDAMRELTATPIKRFICTRPSKTLNI</sequence>
<proteinExistence type="predicted"/>